<keyword evidence="1" id="KW-0677">Repeat</keyword>
<feature type="domain" description="SLH" evidence="3">
    <location>
        <begin position="95"/>
        <end position="156"/>
    </location>
</feature>
<name>U4QYU4_9FIRM</name>
<proteinExistence type="predicted"/>
<dbReference type="Gene3D" id="2.50.20.20">
    <property type="match status" value="1"/>
</dbReference>
<accession>U4QYU4</accession>
<dbReference type="SUPFAM" id="SSF55383">
    <property type="entry name" value="Copper amine oxidase, domain N"/>
    <property type="match status" value="1"/>
</dbReference>
<dbReference type="InterPro" id="IPR001119">
    <property type="entry name" value="SLH_dom"/>
</dbReference>
<dbReference type="STRING" id="1330534.L323_17060"/>
<dbReference type="PANTHER" id="PTHR43308:SF1">
    <property type="entry name" value="OUTER MEMBRANE PROTEIN ALPHA"/>
    <property type="match status" value="1"/>
</dbReference>
<dbReference type="PANTHER" id="PTHR43308">
    <property type="entry name" value="OUTER MEMBRANE PROTEIN ALPHA-RELATED"/>
    <property type="match status" value="1"/>
</dbReference>
<dbReference type="AlphaFoldDB" id="U4QYU4"/>
<dbReference type="Gene3D" id="3.30.457.10">
    <property type="entry name" value="Copper amine oxidase-like, N-terminal domain"/>
    <property type="match status" value="1"/>
</dbReference>
<reference evidence="4 5" key="1">
    <citation type="journal article" date="2013" name="Genome Announc.">
        <title>Draft Genome Sequence of the Cellulolytic Bacterium Clostridium papyrosolvens C7 (ATCC 700395).</title>
        <authorList>
            <person name="Zepeda V."/>
            <person name="Dassa B."/>
            <person name="Borovok I."/>
            <person name="Lamed R."/>
            <person name="Bayer E.A."/>
            <person name="Cate J.H."/>
        </authorList>
    </citation>
    <scope>NUCLEOTIDE SEQUENCE [LARGE SCALE GENOMIC DNA]</scope>
    <source>
        <strain evidence="4 5">C7</strain>
    </source>
</reference>
<dbReference type="PATRIC" id="fig|1330534.3.peg.3384"/>
<dbReference type="Pfam" id="PF00395">
    <property type="entry name" value="SLH"/>
    <property type="match status" value="3"/>
</dbReference>
<feature type="signal peptide" evidence="2">
    <location>
        <begin position="1"/>
        <end position="31"/>
    </location>
</feature>
<dbReference type="PROSITE" id="PS51272">
    <property type="entry name" value="SLH"/>
    <property type="match status" value="3"/>
</dbReference>
<dbReference type="InterPro" id="IPR012854">
    <property type="entry name" value="Cu_amine_oxidase-like_N"/>
</dbReference>
<evidence type="ECO:0000259" key="3">
    <source>
        <dbReference type="PROSITE" id="PS51272"/>
    </source>
</evidence>
<feature type="domain" description="SLH" evidence="3">
    <location>
        <begin position="31"/>
        <end position="94"/>
    </location>
</feature>
<evidence type="ECO:0000256" key="2">
    <source>
        <dbReference type="SAM" id="SignalP"/>
    </source>
</evidence>
<dbReference type="Pfam" id="PF07833">
    <property type="entry name" value="Cu_amine_oxidN1"/>
    <property type="match status" value="1"/>
</dbReference>
<evidence type="ECO:0000313" key="4">
    <source>
        <dbReference type="EMBL" id="EPR09253.1"/>
    </source>
</evidence>
<sequence>MQKRITGNLLKTVTAVLIAGNMVMGSATVQAAGVSDLNKSSTYAREAIQWMANNNIISGDKQGNFNPRQSITRAELITLLVKALDIDTSNLPATATFSDVPASHWAFKYVEAANRAGITSGTGSGKFGISSLTTREQVTTMLLNYLSVSKEAIVAEQGLDDLLKFKDEGKMSDWAKASIKFAVSNNIMSGVSADSFSPSGKATKEQIAVILYKFLNSKDSIEQNAAALKKVVVTYNDDLIKLQTPSKVIENDIMIPAEVFSKTGVKVDFDSQVGIIAIKSLTAQDKNIYMNIDNKSAYVNYAGSGNPISDPAAQDKLVTLNNAPEQISGVVLVPAKAVVDALGFTMEWNAKLNLLKIKDSTIPKNPQLYNAMKSMLDYKGEYSSELIINMKENSSNMNIGMNMSISGAINGNNSTSNSKFTMSFDGEQEDLMDYQTINIGDKIYVKNPETDSWNTYTRSQAEEEGILYTDLEADRNEMLRLLDVYGKMNISNEGKTILNGEEVSKYQVRLNMELLQGLLSADMLEYGLGLEDIYNNGLDTRMFIYVNSLGQLVKQSIVIYGSIDMDEMEGSSAEINMTVNNMYTNIGKEIEIVSPIK</sequence>
<protein>
    <submittedName>
        <fullName evidence="4">S-layer protein</fullName>
    </submittedName>
</protein>
<gene>
    <name evidence="4" type="ORF">L323_17060</name>
</gene>
<feature type="chain" id="PRO_5004653644" evidence="2">
    <location>
        <begin position="32"/>
        <end position="597"/>
    </location>
</feature>
<dbReference type="EMBL" id="ATAY01000088">
    <property type="protein sequence ID" value="EPR09253.1"/>
    <property type="molecule type" value="Genomic_DNA"/>
</dbReference>
<dbReference type="OrthoDB" id="1706086at2"/>
<keyword evidence="2" id="KW-0732">Signal</keyword>
<feature type="domain" description="SLH" evidence="3">
    <location>
        <begin position="162"/>
        <end position="225"/>
    </location>
</feature>
<evidence type="ECO:0000256" key="1">
    <source>
        <dbReference type="ARBA" id="ARBA00022737"/>
    </source>
</evidence>
<dbReference type="Proteomes" id="UP000016860">
    <property type="component" value="Unassembled WGS sequence"/>
</dbReference>
<dbReference type="RefSeq" id="WP_020816811.1">
    <property type="nucleotide sequence ID" value="NZ_ATAY01000088.1"/>
</dbReference>
<organism evidence="4 5">
    <name type="scientific">Ruminiclostridium papyrosolvens C7</name>
    <dbReference type="NCBI Taxonomy" id="1330534"/>
    <lineage>
        <taxon>Bacteria</taxon>
        <taxon>Bacillati</taxon>
        <taxon>Bacillota</taxon>
        <taxon>Clostridia</taxon>
        <taxon>Eubacteriales</taxon>
        <taxon>Oscillospiraceae</taxon>
        <taxon>Ruminiclostridium</taxon>
    </lineage>
</organism>
<comment type="caution">
    <text evidence="4">The sequence shown here is derived from an EMBL/GenBank/DDBJ whole genome shotgun (WGS) entry which is preliminary data.</text>
</comment>
<evidence type="ECO:0000313" key="5">
    <source>
        <dbReference type="Proteomes" id="UP000016860"/>
    </source>
</evidence>
<dbReference type="InterPro" id="IPR036582">
    <property type="entry name" value="Mao_N_sf"/>
</dbReference>
<dbReference type="InterPro" id="IPR051465">
    <property type="entry name" value="Cell_Envelope_Struct_Comp"/>
</dbReference>